<keyword evidence="1" id="KW-0472">Membrane</keyword>
<dbReference type="AlphaFoldDB" id="A0A0G0UIC8"/>
<dbReference type="InterPro" id="IPR038695">
    <property type="entry name" value="Saro_0823-like_sf"/>
</dbReference>
<reference evidence="2 3" key="1">
    <citation type="journal article" date="2015" name="Nature">
        <title>rRNA introns, odd ribosomes, and small enigmatic genomes across a large radiation of phyla.</title>
        <authorList>
            <person name="Brown C.T."/>
            <person name="Hug L.A."/>
            <person name="Thomas B.C."/>
            <person name="Sharon I."/>
            <person name="Castelle C.J."/>
            <person name="Singh A."/>
            <person name="Wilkins M.J."/>
            <person name="Williams K.H."/>
            <person name="Banfield J.F."/>
        </authorList>
    </citation>
    <scope>NUCLEOTIDE SEQUENCE [LARGE SCALE GENOMIC DNA]</scope>
</reference>
<dbReference type="Pfam" id="PF02643">
    <property type="entry name" value="DUF192"/>
    <property type="match status" value="1"/>
</dbReference>
<feature type="transmembrane region" description="Helical" evidence="1">
    <location>
        <begin position="12"/>
        <end position="31"/>
    </location>
</feature>
<dbReference type="InterPro" id="IPR003795">
    <property type="entry name" value="DUF192"/>
</dbReference>
<proteinExistence type="predicted"/>
<organism evidence="2 3">
    <name type="scientific">Candidatus Wolfebacteria bacterium GW2011_GWB1_41_12</name>
    <dbReference type="NCBI Taxonomy" id="1619006"/>
    <lineage>
        <taxon>Bacteria</taxon>
        <taxon>Candidatus Wolfeibacteriota</taxon>
    </lineage>
</organism>
<evidence type="ECO:0000256" key="1">
    <source>
        <dbReference type="SAM" id="Phobius"/>
    </source>
</evidence>
<accession>A0A0G0UIC8</accession>
<keyword evidence="1" id="KW-1133">Transmembrane helix</keyword>
<comment type="caution">
    <text evidence="2">The sequence shown here is derived from an EMBL/GenBank/DDBJ whole genome shotgun (WGS) entry which is preliminary data.</text>
</comment>
<sequence>MNFKLNFKKYSLIIICIFAGIILLLIGKAHFSENSEKIILNIDGRDYTLLTARTVLQKTRGLSGITELKGADGMIFYYNLPQSPTFWNKNTHFDLELVWMRDGKVIGRDFLPSQDKAGLVAKSPSSVVDWVVELKKL</sequence>
<dbReference type="Gene3D" id="2.60.120.1140">
    <property type="entry name" value="Protein of unknown function DUF192"/>
    <property type="match status" value="1"/>
</dbReference>
<dbReference type="PANTHER" id="PTHR37953:SF1">
    <property type="entry name" value="UPF0127 PROTEIN MJ1496"/>
    <property type="match status" value="1"/>
</dbReference>
<protein>
    <recommendedName>
        <fullName evidence="4">DUF192 domain-containing protein</fullName>
    </recommendedName>
</protein>
<evidence type="ECO:0000313" key="3">
    <source>
        <dbReference type="Proteomes" id="UP000033918"/>
    </source>
</evidence>
<name>A0A0G0UIC8_9BACT</name>
<dbReference type="Proteomes" id="UP000033918">
    <property type="component" value="Unassembled WGS sequence"/>
</dbReference>
<evidence type="ECO:0008006" key="4">
    <source>
        <dbReference type="Google" id="ProtNLM"/>
    </source>
</evidence>
<keyword evidence="1" id="KW-0812">Transmembrane</keyword>
<gene>
    <name evidence="2" type="ORF">UU38_C0005G0017</name>
</gene>
<dbReference type="PANTHER" id="PTHR37953">
    <property type="entry name" value="UPF0127 PROTEIN MJ1496"/>
    <property type="match status" value="1"/>
</dbReference>
<dbReference type="EMBL" id="LCAK01000005">
    <property type="protein sequence ID" value="KKR88578.1"/>
    <property type="molecule type" value="Genomic_DNA"/>
</dbReference>
<evidence type="ECO:0000313" key="2">
    <source>
        <dbReference type="EMBL" id="KKR88578.1"/>
    </source>
</evidence>